<protein>
    <submittedName>
        <fullName evidence="3">Uncharacterized protein</fullName>
    </submittedName>
</protein>
<dbReference type="Proteomes" id="UP000176988">
    <property type="component" value="Unassembled WGS sequence"/>
</dbReference>
<reference evidence="3 4" key="1">
    <citation type="journal article" date="2016" name="Nat. Commun.">
        <title>Thousands of microbial genomes shed light on interconnected biogeochemical processes in an aquifer system.</title>
        <authorList>
            <person name="Anantharaman K."/>
            <person name="Brown C.T."/>
            <person name="Hug L.A."/>
            <person name="Sharon I."/>
            <person name="Castelle C.J."/>
            <person name="Probst A.J."/>
            <person name="Thomas B.C."/>
            <person name="Singh A."/>
            <person name="Wilkins M.J."/>
            <person name="Karaoz U."/>
            <person name="Brodie E.L."/>
            <person name="Williams K.H."/>
            <person name="Hubbard S.S."/>
            <person name="Banfield J.F."/>
        </authorList>
    </citation>
    <scope>NUCLEOTIDE SEQUENCE [LARGE SCALE GENOMIC DNA]</scope>
</reference>
<dbReference type="EMBL" id="MGFG01000023">
    <property type="protein sequence ID" value="OGM00840.1"/>
    <property type="molecule type" value="Genomic_DNA"/>
</dbReference>
<keyword evidence="1" id="KW-0175">Coiled coil</keyword>
<organism evidence="3 4">
    <name type="scientific">Candidatus Uhrbacteria bacterium RIFOXYC2_FULL_47_19</name>
    <dbReference type="NCBI Taxonomy" id="1802424"/>
    <lineage>
        <taxon>Bacteria</taxon>
        <taxon>Candidatus Uhriibacteriota</taxon>
    </lineage>
</organism>
<name>A0A1F7WDI8_9BACT</name>
<feature type="compositionally biased region" description="Basic and acidic residues" evidence="2">
    <location>
        <begin position="199"/>
        <end position="208"/>
    </location>
</feature>
<evidence type="ECO:0000313" key="3">
    <source>
        <dbReference type="EMBL" id="OGM00840.1"/>
    </source>
</evidence>
<sequence>MGERPSPIPEDVETMSEATARQIEKTTQRKGGKIVDLPPLTSDEEVIELSEDDLFFVPPPLPQDEADLDLAELKKEGDNLATKENQRLEAEKIRQEKITEEQRKATEMSNKMQREAREQARDQRWAERSQEIKDENHIQVEAWKKTQTAKEAALEKILRADDVKKEQEKAKEQSQKDRLSMKKMAEEAQNRKVSGSTVEKARQQRAEIQRQQTKAFEAGRAAAAQKLAEQTLAEADQLAAIAAERKRIELLEALDKDEREALAEEQERQRLAREKREGIIAGKEAFDAEQAQIKGTEQWKLRRNESFTDSQLIRESALQHAVQGTSEKMGMEINFLTDSRDAATAQLFTFGIKDADTYLENLATSRWAQAKHALKMLSPGFRQTWKAFEDVDRQLQAAIKDQNFPDAKSIKTPRRDNSRGSDGGTFIGNLHV</sequence>
<dbReference type="AlphaFoldDB" id="A0A1F7WDI8"/>
<evidence type="ECO:0000256" key="2">
    <source>
        <dbReference type="SAM" id="MobiDB-lite"/>
    </source>
</evidence>
<feature type="region of interest" description="Disordered" evidence="2">
    <location>
        <begin position="99"/>
        <end position="131"/>
    </location>
</feature>
<feature type="compositionally biased region" description="Basic and acidic residues" evidence="2">
    <location>
        <begin position="159"/>
        <end position="190"/>
    </location>
</feature>
<evidence type="ECO:0000256" key="1">
    <source>
        <dbReference type="SAM" id="Coils"/>
    </source>
</evidence>
<feature type="coiled-coil region" evidence="1">
    <location>
        <begin position="240"/>
        <end position="274"/>
    </location>
</feature>
<accession>A0A1F7WDI8</accession>
<evidence type="ECO:0000313" key="4">
    <source>
        <dbReference type="Proteomes" id="UP000176988"/>
    </source>
</evidence>
<proteinExistence type="predicted"/>
<gene>
    <name evidence="3" type="ORF">A2480_01365</name>
</gene>
<feature type="region of interest" description="Disordered" evidence="2">
    <location>
        <begin position="402"/>
        <end position="432"/>
    </location>
</feature>
<feature type="region of interest" description="Disordered" evidence="2">
    <location>
        <begin position="159"/>
        <end position="217"/>
    </location>
</feature>
<comment type="caution">
    <text evidence="3">The sequence shown here is derived from an EMBL/GenBank/DDBJ whole genome shotgun (WGS) entry which is preliminary data.</text>
</comment>
<dbReference type="STRING" id="1802424.A2480_01365"/>